<dbReference type="Proteomes" id="UP000029567">
    <property type="component" value="Unassembled WGS sequence"/>
</dbReference>
<accession>A0A0E3BEW7</accession>
<name>A0A0E3BEW7_9BURK</name>
<proteinExistence type="predicted"/>
<reference evidence="1 2" key="1">
    <citation type="submission" date="2013-09" db="EMBL/GenBank/DDBJ databases">
        <title>High correlation between genotypes and phenotypes of environmental bacteria Comamonas testosteroni strains.</title>
        <authorList>
            <person name="Liu L."/>
            <person name="Zhu W."/>
            <person name="Xia X."/>
            <person name="Xu B."/>
            <person name="Luo M."/>
            <person name="Wang G."/>
        </authorList>
    </citation>
    <scope>NUCLEOTIDE SEQUENCE [LARGE SCALE GENOMIC DNA]</scope>
    <source>
        <strain evidence="1 2">JL14</strain>
    </source>
</reference>
<dbReference type="AlphaFoldDB" id="A0A0E3BEW7"/>
<protein>
    <submittedName>
        <fullName evidence="1">Uncharacterized protein</fullName>
    </submittedName>
</protein>
<comment type="caution">
    <text evidence="1">The sequence shown here is derived from an EMBL/GenBank/DDBJ whole genome shotgun (WGS) entry which is preliminary data.</text>
</comment>
<evidence type="ECO:0000313" key="2">
    <source>
        <dbReference type="Proteomes" id="UP000029567"/>
    </source>
</evidence>
<evidence type="ECO:0000313" key="1">
    <source>
        <dbReference type="EMBL" id="KGG84779.1"/>
    </source>
</evidence>
<dbReference type="EMBL" id="AWTN01000124">
    <property type="protein sequence ID" value="KGG84779.1"/>
    <property type="molecule type" value="Genomic_DNA"/>
</dbReference>
<organism evidence="1 2">
    <name type="scientific">Comamonas thiooxydans</name>
    <dbReference type="NCBI Taxonomy" id="363952"/>
    <lineage>
        <taxon>Bacteria</taxon>
        <taxon>Pseudomonadati</taxon>
        <taxon>Pseudomonadota</taxon>
        <taxon>Betaproteobacteria</taxon>
        <taxon>Burkholderiales</taxon>
        <taxon>Comamonadaceae</taxon>
        <taxon>Comamonas</taxon>
    </lineage>
</organism>
<gene>
    <name evidence="1" type="ORF">P245_22990</name>
</gene>
<sequence>MIFTSDAVVQILQHVVKNMLFTMSINIFVTNHALHDEDRAQLIFKILAGIDELTKNAIKNALPFPLFTAFKKKVCCLSYPFCWR</sequence>